<dbReference type="PROSITE" id="PS50966">
    <property type="entry name" value="ZF_SWIM"/>
    <property type="match status" value="1"/>
</dbReference>
<proteinExistence type="predicted"/>
<organism evidence="3 4">
    <name type="scientific">Cryptosporangium minutisporangium</name>
    <dbReference type="NCBI Taxonomy" id="113569"/>
    <lineage>
        <taxon>Bacteria</taxon>
        <taxon>Bacillati</taxon>
        <taxon>Actinomycetota</taxon>
        <taxon>Actinomycetes</taxon>
        <taxon>Cryptosporangiales</taxon>
        <taxon>Cryptosporangiaceae</taxon>
        <taxon>Cryptosporangium</taxon>
    </lineage>
</organism>
<protein>
    <recommendedName>
        <fullName evidence="2">SWIM-type domain-containing protein</fullName>
    </recommendedName>
</protein>
<dbReference type="InterPro" id="IPR007527">
    <property type="entry name" value="Znf_SWIM"/>
</dbReference>
<evidence type="ECO:0000313" key="3">
    <source>
        <dbReference type="EMBL" id="GAA3396680.1"/>
    </source>
</evidence>
<keyword evidence="1" id="KW-0863">Zinc-finger</keyword>
<feature type="domain" description="SWIM-type" evidence="2">
    <location>
        <begin position="103"/>
        <end position="131"/>
    </location>
</feature>
<keyword evidence="4" id="KW-1185">Reference proteome</keyword>
<dbReference type="PANTHER" id="PTHR38133">
    <property type="entry name" value="SLR1429 PROTEIN"/>
    <property type="match status" value="1"/>
</dbReference>
<comment type="caution">
    <text evidence="3">The sequence shown here is derived from an EMBL/GenBank/DDBJ whole genome shotgun (WGS) entry which is preliminary data.</text>
</comment>
<keyword evidence="1" id="KW-0479">Metal-binding</keyword>
<dbReference type="PANTHER" id="PTHR38133:SF1">
    <property type="entry name" value="SLR1429 PROTEIN"/>
    <property type="match status" value="1"/>
</dbReference>
<gene>
    <name evidence="3" type="ORF">GCM10020369_74270</name>
</gene>
<keyword evidence="1" id="KW-0862">Zinc</keyword>
<dbReference type="EMBL" id="BAAAYN010000058">
    <property type="protein sequence ID" value="GAA3396680.1"/>
    <property type="molecule type" value="Genomic_DNA"/>
</dbReference>
<evidence type="ECO:0000313" key="4">
    <source>
        <dbReference type="Proteomes" id="UP001501676"/>
    </source>
</evidence>
<evidence type="ECO:0000259" key="2">
    <source>
        <dbReference type="PROSITE" id="PS50966"/>
    </source>
</evidence>
<accession>A0ABP6TBR5</accession>
<dbReference type="Proteomes" id="UP001501676">
    <property type="component" value="Unassembled WGS sequence"/>
</dbReference>
<reference evidence="4" key="1">
    <citation type="journal article" date="2019" name="Int. J. Syst. Evol. Microbiol.">
        <title>The Global Catalogue of Microorganisms (GCM) 10K type strain sequencing project: providing services to taxonomists for standard genome sequencing and annotation.</title>
        <authorList>
            <consortium name="The Broad Institute Genomics Platform"/>
            <consortium name="The Broad Institute Genome Sequencing Center for Infectious Disease"/>
            <person name="Wu L."/>
            <person name="Ma J."/>
        </authorList>
    </citation>
    <scope>NUCLEOTIDE SEQUENCE [LARGE SCALE GENOMIC DNA]</scope>
    <source>
        <strain evidence="4">JCM 9458</strain>
    </source>
</reference>
<evidence type="ECO:0000256" key="1">
    <source>
        <dbReference type="PROSITE-ProRule" id="PRU00325"/>
    </source>
</evidence>
<name>A0ABP6TBR5_9ACTN</name>
<sequence length="170" mass="19071">MVTDEFADSAWGRDWIRLAQPVRIARVNPLIPRARSLARRHQVTEVVVAPGLATADVEAHAVRITVPLWTTQQRDAVGMVVAAEHDDLPDAVHRDLVEARLAPLVDVETTCTCVGRTRPCLHVLACFFELARRVDERPRLALLLRGLTRREEAELTRIPLARIDPSTFYG</sequence>